<dbReference type="Proteomes" id="UP001183414">
    <property type="component" value="Unassembled WGS sequence"/>
</dbReference>
<feature type="transmembrane region" description="Helical" evidence="1">
    <location>
        <begin position="34"/>
        <end position="54"/>
    </location>
</feature>
<dbReference type="RefSeq" id="WP_027762673.1">
    <property type="nucleotide sequence ID" value="NZ_JAVREQ010000007.1"/>
</dbReference>
<gene>
    <name evidence="2" type="ORF">RM572_10205</name>
</gene>
<comment type="caution">
    <text evidence="2">The sequence shown here is derived from an EMBL/GenBank/DDBJ whole genome shotgun (WGS) entry which is preliminary data.</text>
</comment>
<protein>
    <submittedName>
        <fullName evidence="2">Uncharacterized protein</fullName>
    </submittedName>
</protein>
<sequence length="70" mass="6937">MAHTAGRTASRVQGRLAAATSAFGARPGGRRHPVAAAVMVLPMALLLAVVFGGVEAVVTQASSVAGILGR</sequence>
<evidence type="ECO:0000313" key="3">
    <source>
        <dbReference type="Proteomes" id="UP001183414"/>
    </source>
</evidence>
<organism evidence="2 3">
    <name type="scientific">Streptomyces hazeniae</name>
    <dbReference type="NCBI Taxonomy" id="3075538"/>
    <lineage>
        <taxon>Bacteria</taxon>
        <taxon>Bacillati</taxon>
        <taxon>Actinomycetota</taxon>
        <taxon>Actinomycetes</taxon>
        <taxon>Kitasatosporales</taxon>
        <taxon>Streptomycetaceae</taxon>
        <taxon>Streptomyces</taxon>
    </lineage>
</organism>
<name>A0ABU2NQ70_9ACTN</name>
<keyword evidence="1" id="KW-1133">Transmembrane helix</keyword>
<reference evidence="3" key="1">
    <citation type="submission" date="2023-07" db="EMBL/GenBank/DDBJ databases">
        <title>30 novel species of actinomycetes from the DSMZ collection.</title>
        <authorList>
            <person name="Nouioui I."/>
        </authorList>
    </citation>
    <scope>NUCLEOTIDE SEQUENCE [LARGE SCALE GENOMIC DNA]</scope>
    <source>
        <strain evidence="3">DSM 42041</strain>
    </source>
</reference>
<keyword evidence="3" id="KW-1185">Reference proteome</keyword>
<keyword evidence="1" id="KW-0812">Transmembrane</keyword>
<evidence type="ECO:0000256" key="1">
    <source>
        <dbReference type="SAM" id="Phobius"/>
    </source>
</evidence>
<keyword evidence="1" id="KW-0472">Membrane</keyword>
<accession>A0ABU2NQ70</accession>
<evidence type="ECO:0000313" key="2">
    <source>
        <dbReference type="EMBL" id="MDT0379136.1"/>
    </source>
</evidence>
<dbReference type="EMBL" id="JAVREQ010000007">
    <property type="protein sequence ID" value="MDT0379136.1"/>
    <property type="molecule type" value="Genomic_DNA"/>
</dbReference>
<proteinExistence type="predicted"/>